<accession>A0A6B0YQP8</accession>
<organism evidence="1">
    <name type="scientific">Caldilineaceae bacterium SB0664_bin_27</name>
    <dbReference type="NCBI Taxonomy" id="2605260"/>
    <lineage>
        <taxon>Bacteria</taxon>
        <taxon>Bacillati</taxon>
        <taxon>Chloroflexota</taxon>
        <taxon>Caldilineae</taxon>
        <taxon>Caldilineales</taxon>
        <taxon>Caldilineaceae</taxon>
    </lineage>
</organism>
<sequence length="263" mass="30734">MQTVRDRMWLWAHEAGSHDTEWAIGRTSRITPVEAAYYMDVPNMIMVRYHDKPEMPFDQYAVPFRRLKQVFWSVVGGAGRSSDEERRHVLELAARNPNIIGVFMDDFFRRPQDGGDLGVLSVEELQSLRNHFEVAGRKLGLGVTLYTYQLDMPLERHLALCDWVSLWTWIEPDLMDLEANMTRCEEIAPESRKLLGLYMYDYGQRQTMPVESMQMQCETALRWLHEGRIEGMIFLATCICDMELETVEWTREWIAKVGDEMLG</sequence>
<evidence type="ECO:0008006" key="2">
    <source>
        <dbReference type="Google" id="ProtNLM"/>
    </source>
</evidence>
<gene>
    <name evidence="1" type="ORF">F4Y42_05795</name>
</gene>
<name>A0A6B0YQP8_9CHLR</name>
<dbReference type="EMBL" id="VXRG01000050">
    <property type="protein sequence ID" value="MXY92947.1"/>
    <property type="molecule type" value="Genomic_DNA"/>
</dbReference>
<evidence type="ECO:0000313" key="1">
    <source>
        <dbReference type="EMBL" id="MXY92947.1"/>
    </source>
</evidence>
<reference evidence="1" key="1">
    <citation type="submission" date="2019-09" db="EMBL/GenBank/DDBJ databases">
        <title>Characterisation of the sponge microbiome using genome-centric metagenomics.</title>
        <authorList>
            <person name="Engelberts J.P."/>
            <person name="Robbins S.J."/>
            <person name="De Goeij J.M."/>
            <person name="Aranda M."/>
            <person name="Bell S.C."/>
            <person name="Webster N.S."/>
        </authorList>
    </citation>
    <scope>NUCLEOTIDE SEQUENCE</scope>
    <source>
        <strain evidence="1">SB0664_bin_27</strain>
    </source>
</reference>
<proteinExistence type="predicted"/>
<dbReference type="AlphaFoldDB" id="A0A6B0YQP8"/>
<comment type="caution">
    <text evidence="1">The sequence shown here is derived from an EMBL/GenBank/DDBJ whole genome shotgun (WGS) entry which is preliminary data.</text>
</comment>
<protein>
    <recommendedName>
        <fullName evidence="2">DUF72 domain-containing protein</fullName>
    </recommendedName>
</protein>